<dbReference type="AlphaFoldDB" id="B3RJL2"/>
<keyword evidence="1" id="KW-1133">Transmembrane helix</keyword>
<dbReference type="HOGENOM" id="CLU_957548_0_0_1"/>
<evidence type="ECO:0000313" key="3">
    <source>
        <dbReference type="Proteomes" id="UP000009022"/>
    </source>
</evidence>
<dbReference type="InParanoid" id="B3RJL2"/>
<dbReference type="EMBL" id="DS985241">
    <property type="protein sequence ID" value="EDV29318.1"/>
    <property type="molecule type" value="Genomic_DNA"/>
</dbReference>
<protein>
    <submittedName>
        <fullName evidence="2">Uncharacterized protein</fullName>
    </submittedName>
</protein>
<gene>
    <name evidence="2" type="ORF">TRIADDRAFT_51506</name>
</gene>
<dbReference type="STRING" id="10228.B3RJL2"/>
<accession>B3RJL2</accession>
<feature type="transmembrane region" description="Helical" evidence="1">
    <location>
        <begin position="6"/>
        <end position="23"/>
    </location>
</feature>
<dbReference type="GeneID" id="6749734"/>
<dbReference type="RefSeq" id="XP_002108520.1">
    <property type="nucleotide sequence ID" value="XM_002108484.1"/>
</dbReference>
<evidence type="ECO:0000313" key="2">
    <source>
        <dbReference type="EMBL" id="EDV29318.1"/>
    </source>
</evidence>
<sequence>MLNSKLFYLGYIIIGVILLFRLLRWCLIQYIYRKFAIKLVIKGCRLFRLKYLSIGYGQQAAILENICFHFNFGRDTSKKWFSIVVDKLEFNLIKNIKIQQDETPSNQEKETNEQYSNKAKPSKVVTEKRRQLLSRLIVLLTSKCLDIDIKQLTLKIYREASPSLYAEVVVLDGIKIFASVADRRRTSILNMHLSSKRQVTKLYSMQGLQWSPNFKVDDIAKPMAEMSVHIDVDLIIEPMAGIGSAELRIKLDKIEIVVAEESLSLLAPISTPRSSSQTGIMLCIEIKIINN</sequence>
<evidence type="ECO:0000256" key="1">
    <source>
        <dbReference type="SAM" id="Phobius"/>
    </source>
</evidence>
<dbReference type="CTD" id="6749734"/>
<proteinExistence type="predicted"/>
<reference evidence="2 3" key="1">
    <citation type="journal article" date="2008" name="Nature">
        <title>The Trichoplax genome and the nature of placozoans.</title>
        <authorList>
            <person name="Srivastava M."/>
            <person name="Begovic E."/>
            <person name="Chapman J."/>
            <person name="Putnam N.H."/>
            <person name="Hellsten U."/>
            <person name="Kawashima T."/>
            <person name="Kuo A."/>
            <person name="Mitros T."/>
            <person name="Salamov A."/>
            <person name="Carpenter M.L."/>
            <person name="Signorovitch A.Y."/>
            <person name="Moreno M.A."/>
            <person name="Kamm K."/>
            <person name="Grimwood J."/>
            <person name="Schmutz J."/>
            <person name="Shapiro H."/>
            <person name="Grigoriev I.V."/>
            <person name="Buss L.W."/>
            <person name="Schierwater B."/>
            <person name="Dellaporta S.L."/>
            <person name="Rokhsar D.S."/>
        </authorList>
    </citation>
    <scope>NUCLEOTIDE SEQUENCE [LARGE SCALE GENOMIC DNA]</scope>
    <source>
        <strain evidence="2 3">Grell-BS-1999</strain>
    </source>
</reference>
<keyword evidence="1" id="KW-0812">Transmembrane</keyword>
<name>B3RJL2_TRIAD</name>
<organism evidence="2 3">
    <name type="scientific">Trichoplax adhaerens</name>
    <name type="common">Trichoplax reptans</name>
    <dbReference type="NCBI Taxonomy" id="10228"/>
    <lineage>
        <taxon>Eukaryota</taxon>
        <taxon>Metazoa</taxon>
        <taxon>Placozoa</taxon>
        <taxon>Uniplacotomia</taxon>
        <taxon>Trichoplacea</taxon>
        <taxon>Trichoplacidae</taxon>
        <taxon>Trichoplax</taxon>
    </lineage>
</organism>
<dbReference type="KEGG" id="tad:TRIADDRAFT_51506"/>
<dbReference type="Proteomes" id="UP000009022">
    <property type="component" value="Unassembled WGS sequence"/>
</dbReference>
<keyword evidence="1" id="KW-0472">Membrane</keyword>
<keyword evidence="3" id="KW-1185">Reference proteome</keyword>